<dbReference type="SUPFAM" id="SSF57850">
    <property type="entry name" value="RING/U-box"/>
    <property type="match status" value="1"/>
</dbReference>
<accession>A0AAD6ZT62</accession>
<feature type="domain" description="IBR" evidence="7">
    <location>
        <begin position="257"/>
        <end position="309"/>
    </location>
</feature>
<evidence type="ECO:0000256" key="5">
    <source>
        <dbReference type="SAM" id="Coils"/>
    </source>
</evidence>
<proteinExistence type="predicted"/>
<keyword evidence="9" id="KW-1185">Reference proteome</keyword>
<dbReference type="GO" id="GO:0008270">
    <property type="term" value="F:zinc ion binding"/>
    <property type="evidence" value="ECO:0007669"/>
    <property type="project" value="UniProtKB-KW"/>
</dbReference>
<feature type="region of interest" description="Disordered" evidence="6">
    <location>
        <begin position="336"/>
        <end position="400"/>
    </location>
</feature>
<sequence>MFKKYKAFMKNEGAFAQPGAQALQDYINTYNQQIQTDRATQAIRAANKRVLEAEEAAQEAEARAVVAELEIRGSDTQSLASELTFESSVSGETVTRQRLFAKRATPPTQPAPRVPESGSLTCYICLKRCIVCTNPWQRTRSDLMVSKLADIDHPKLVPYGIALKLCDHVFCGACLAQAIYHSLNMAFDPATYGTELPSYATDVLRPGRPEFPMSCPICQVKKGAESREINDATARLVLGESNMDEWNHARFWSTLSLVPCPHEGCNHSFDVEDAIPSRDWESPTCVQCPYCKGLMCKTCKSVWHEDMTCPMYQDLLRNEEFPRVVHKKRHREWPLILHTQSPNKHDADTDSPGSMYSAGSTQSSASTYSFGEGPSSPYDTPRDPRGPPWTPEKQNFFYAS</sequence>
<dbReference type="InterPro" id="IPR017907">
    <property type="entry name" value="Znf_RING_CS"/>
</dbReference>
<dbReference type="AlphaFoldDB" id="A0AAD6ZT62"/>
<evidence type="ECO:0000256" key="3">
    <source>
        <dbReference type="ARBA" id="ARBA00022786"/>
    </source>
</evidence>
<dbReference type="PROSITE" id="PS00518">
    <property type="entry name" value="ZF_RING_1"/>
    <property type="match status" value="1"/>
</dbReference>
<evidence type="ECO:0000313" key="8">
    <source>
        <dbReference type="EMBL" id="KAJ7336403.1"/>
    </source>
</evidence>
<evidence type="ECO:0000256" key="4">
    <source>
        <dbReference type="ARBA" id="ARBA00022833"/>
    </source>
</evidence>
<dbReference type="PANTHER" id="PTHR11685">
    <property type="entry name" value="RBR FAMILY RING FINGER AND IBR DOMAIN-CONTAINING"/>
    <property type="match status" value="1"/>
</dbReference>
<gene>
    <name evidence="8" type="ORF">DFH08DRAFT_288424</name>
</gene>
<dbReference type="InterPro" id="IPR002867">
    <property type="entry name" value="IBR_dom"/>
</dbReference>
<protein>
    <recommendedName>
        <fullName evidence="7">IBR domain-containing protein</fullName>
    </recommendedName>
</protein>
<evidence type="ECO:0000313" key="9">
    <source>
        <dbReference type="Proteomes" id="UP001218218"/>
    </source>
</evidence>
<dbReference type="GO" id="GO:0004842">
    <property type="term" value="F:ubiquitin-protein transferase activity"/>
    <property type="evidence" value="ECO:0007669"/>
    <property type="project" value="InterPro"/>
</dbReference>
<evidence type="ECO:0000256" key="6">
    <source>
        <dbReference type="SAM" id="MobiDB-lite"/>
    </source>
</evidence>
<keyword evidence="1" id="KW-0479">Metal-binding</keyword>
<feature type="coiled-coil region" evidence="5">
    <location>
        <begin position="36"/>
        <end position="70"/>
    </location>
</feature>
<keyword evidence="4" id="KW-0862">Zinc</keyword>
<keyword evidence="5" id="KW-0175">Coiled coil</keyword>
<dbReference type="Proteomes" id="UP001218218">
    <property type="component" value="Unassembled WGS sequence"/>
</dbReference>
<evidence type="ECO:0000256" key="1">
    <source>
        <dbReference type="ARBA" id="ARBA00022723"/>
    </source>
</evidence>
<dbReference type="InterPro" id="IPR031127">
    <property type="entry name" value="E3_UB_ligase_RBR"/>
</dbReference>
<evidence type="ECO:0000259" key="7">
    <source>
        <dbReference type="Pfam" id="PF01485"/>
    </source>
</evidence>
<organism evidence="8 9">
    <name type="scientific">Mycena albidolilacea</name>
    <dbReference type="NCBI Taxonomy" id="1033008"/>
    <lineage>
        <taxon>Eukaryota</taxon>
        <taxon>Fungi</taxon>
        <taxon>Dikarya</taxon>
        <taxon>Basidiomycota</taxon>
        <taxon>Agaricomycotina</taxon>
        <taxon>Agaricomycetes</taxon>
        <taxon>Agaricomycetidae</taxon>
        <taxon>Agaricales</taxon>
        <taxon>Marasmiineae</taxon>
        <taxon>Mycenaceae</taxon>
        <taxon>Mycena</taxon>
    </lineage>
</organism>
<dbReference type="EMBL" id="JARIHO010000031">
    <property type="protein sequence ID" value="KAJ7336403.1"/>
    <property type="molecule type" value="Genomic_DNA"/>
</dbReference>
<name>A0AAD6ZT62_9AGAR</name>
<feature type="compositionally biased region" description="Polar residues" evidence="6">
    <location>
        <begin position="351"/>
        <end position="369"/>
    </location>
</feature>
<dbReference type="Pfam" id="PF01485">
    <property type="entry name" value="IBR"/>
    <property type="match status" value="1"/>
</dbReference>
<keyword evidence="3" id="KW-0833">Ubl conjugation pathway</keyword>
<dbReference type="GO" id="GO:0016567">
    <property type="term" value="P:protein ubiquitination"/>
    <property type="evidence" value="ECO:0007669"/>
    <property type="project" value="InterPro"/>
</dbReference>
<comment type="caution">
    <text evidence="8">The sequence shown here is derived from an EMBL/GenBank/DDBJ whole genome shotgun (WGS) entry which is preliminary data.</text>
</comment>
<evidence type="ECO:0000256" key="2">
    <source>
        <dbReference type="ARBA" id="ARBA00022771"/>
    </source>
</evidence>
<reference evidence="8" key="1">
    <citation type="submission" date="2023-03" db="EMBL/GenBank/DDBJ databases">
        <title>Massive genome expansion in bonnet fungi (Mycena s.s.) driven by repeated elements and novel gene families across ecological guilds.</title>
        <authorList>
            <consortium name="Lawrence Berkeley National Laboratory"/>
            <person name="Harder C.B."/>
            <person name="Miyauchi S."/>
            <person name="Viragh M."/>
            <person name="Kuo A."/>
            <person name="Thoen E."/>
            <person name="Andreopoulos B."/>
            <person name="Lu D."/>
            <person name="Skrede I."/>
            <person name="Drula E."/>
            <person name="Henrissat B."/>
            <person name="Morin E."/>
            <person name="Kohler A."/>
            <person name="Barry K."/>
            <person name="LaButti K."/>
            <person name="Morin E."/>
            <person name="Salamov A."/>
            <person name="Lipzen A."/>
            <person name="Mereny Z."/>
            <person name="Hegedus B."/>
            <person name="Baldrian P."/>
            <person name="Stursova M."/>
            <person name="Weitz H."/>
            <person name="Taylor A."/>
            <person name="Grigoriev I.V."/>
            <person name="Nagy L.G."/>
            <person name="Martin F."/>
            <person name="Kauserud H."/>
        </authorList>
    </citation>
    <scope>NUCLEOTIDE SEQUENCE</scope>
    <source>
        <strain evidence="8">CBHHK002</strain>
    </source>
</reference>
<keyword evidence="2" id="KW-0863">Zinc-finger</keyword>